<dbReference type="Proteomes" id="UP000199514">
    <property type="component" value="Unassembled WGS sequence"/>
</dbReference>
<organism evidence="4 5">
    <name type="scientific">Flexibacter flexilis DSM 6793</name>
    <dbReference type="NCBI Taxonomy" id="927664"/>
    <lineage>
        <taxon>Bacteria</taxon>
        <taxon>Pseudomonadati</taxon>
        <taxon>Bacteroidota</taxon>
        <taxon>Cytophagia</taxon>
        <taxon>Cytophagales</taxon>
        <taxon>Flexibacteraceae</taxon>
        <taxon>Flexibacter</taxon>
    </lineage>
</organism>
<dbReference type="EMBL" id="FOLE01000010">
    <property type="protein sequence ID" value="SFC82217.1"/>
    <property type="molecule type" value="Genomic_DNA"/>
</dbReference>
<gene>
    <name evidence="4" type="ORF">SAMN05421780_11096</name>
</gene>
<feature type="chain" id="PRO_5011606305" evidence="2">
    <location>
        <begin position="21"/>
        <end position="1394"/>
    </location>
</feature>
<evidence type="ECO:0000313" key="5">
    <source>
        <dbReference type="Proteomes" id="UP000199514"/>
    </source>
</evidence>
<dbReference type="InterPro" id="IPR030392">
    <property type="entry name" value="S74_ICA"/>
</dbReference>
<proteinExistence type="predicted"/>
<dbReference type="PROSITE" id="PS51688">
    <property type="entry name" value="ICA"/>
    <property type="match status" value="1"/>
</dbReference>
<keyword evidence="2" id="KW-0732">Signal</keyword>
<evidence type="ECO:0000313" key="4">
    <source>
        <dbReference type="EMBL" id="SFC82217.1"/>
    </source>
</evidence>
<feature type="signal peptide" evidence="2">
    <location>
        <begin position="1"/>
        <end position="20"/>
    </location>
</feature>
<dbReference type="STRING" id="927664.SAMN05421780_11096"/>
<name>A0A1I1M9M7_9BACT</name>
<protein>
    <submittedName>
        <fullName evidence="4">Chaperone of endosialidase</fullName>
    </submittedName>
</protein>
<dbReference type="OrthoDB" id="1163828at2"/>
<dbReference type="InterPro" id="IPR011049">
    <property type="entry name" value="Serralysin-like_metalloprot_C"/>
</dbReference>
<sequence length="1394" mass="145709">MFKRILLLIGWGVLTQVAVAQVGIGTTTPNDKAILELVSNNKGLLMPRLTTAQRDAMGLGAAEEGMVIYNSTLAKMQYWNGANWSDVGAGGAGIQNQFASAQSADFWISGNGRVGNNLAVDGIMINNYGLLEMGGSFSNRIMYNDNGIAPPTFNTRSAGTKIVFFDALSATATDIALGVGSGEFWLTIPDNSKQFRFYAGTSPLFTLKGNGSVELDNAIINRKLVLYNYNTNDHEYSGFGINSGVLRYQVPAMSNSHVFYAAQDATSSFELMRIRGDGRVGIGSSSPASMLSVGFNGFQVDDAGNILAIRGVTTSFPNVQGGAGTFLQNDGSGNLSWATAGTGSGWSLTGNAGTTASDFLGTTDNVALRFKIGGKQAGYIADSLSNNNVFWGIDAGKSQTTGFNNTGIGFHTLKNTTSGINNTAQGFEAMYGNQNGTSNTAVGTVALYSNISGNSNTAVGAFSLYSNDYGESNTASGYYALYSNTNGTNNSAYGADALEYNTFGINNTAMGSMALFQNTSNYNTAIGTQAMFNNTTGTNSVAIGNQALLNNTTGRQNVVVGASSMTNGNHNRVTAIGTEIDISTNRSNIIAIGYGINDGHITSDNMTRIGNSSISQTDIAGRLTYNAQSAVSNTFPADRGSNGQVLATDGDGLLYWTNAGAGSGWGLSGNAGTTASDFIGTTDDVSLTFKINGNQSGFIANSSTNNSVFLGYRAGKAQTTGLNNTGIGHQTLENTTSGNNNTAYGFNTMYGNDGGNHNTAVGSVALFGNTSGSSNTSLGANTLYNNTTGSSNTVAGESAMYLNTTGKNNTAYGYQTLMYNTGTSYNTAVGNRALYQSTASYNTAVGNQALFNNTTGTYNTALGNQALMTNSTGTYNTVVGSSALFANTTGSQNVVVGESALINGNHSRVVALGSQITISTDRSNVIAIGYGIGDANITSNDMTRIGNNATIKTDIAGTLSYNVQDGSASNTFPANRGTNGQFLKTDGTGTLSWANISGDNLGNHLMTSNLITDNHWITGDNDPEGIFVNYSGKVGIGISTPTAFLHINDPGSSQGDLRLTAGTVTGTSGADGLAISINGAAANIISYENLPMYFGTNGANRVTISGAGNLGVGTTSPICPLDVSGTTAFGPLSALYFNSSTSNTSTLTGASSVSAAVSVRATGAFLSLGAGSNGGFYTTSDRRIKDVVGLSNTAQDLATLRNIRITDYRFKDSLNAGNMAVKGVIAQELEAVYPQAVSKQTNTIPNVYALSKTVQYDPQTRRLTVTLAKTPELNAGDKVKLITQEGGEQMATVAEVNGNSFVVKDWEKAVNQIFVYGKEVNDFRIVDYDRLSVLNVAAVQELAKVKDQQAAKIQELEMRLQESQQTIQSLRNDFEVRLRNVEAKLQPKVAAIGK</sequence>
<dbReference type="Pfam" id="PF13884">
    <property type="entry name" value="Peptidase_S74"/>
    <property type="match status" value="1"/>
</dbReference>
<accession>A0A1I1M9M7</accession>
<dbReference type="RefSeq" id="WP_091515143.1">
    <property type="nucleotide sequence ID" value="NZ_FOLE01000010.1"/>
</dbReference>
<reference evidence="4 5" key="1">
    <citation type="submission" date="2016-10" db="EMBL/GenBank/DDBJ databases">
        <authorList>
            <person name="de Groot N.N."/>
        </authorList>
    </citation>
    <scope>NUCLEOTIDE SEQUENCE [LARGE SCALE GENOMIC DNA]</scope>
    <source>
        <strain evidence="4 5">DSM 6793</strain>
    </source>
</reference>
<evidence type="ECO:0000256" key="1">
    <source>
        <dbReference type="SAM" id="Coils"/>
    </source>
</evidence>
<dbReference type="Gene3D" id="2.150.10.10">
    <property type="entry name" value="Serralysin-like metalloprotease, C-terminal"/>
    <property type="match status" value="2"/>
</dbReference>
<keyword evidence="1" id="KW-0175">Coiled coil</keyword>
<feature type="coiled-coil region" evidence="1">
    <location>
        <begin position="1339"/>
        <end position="1373"/>
    </location>
</feature>
<evidence type="ECO:0000259" key="3">
    <source>
        <dbReference type="PROSITE" id="PS51688"/>
    </source>
</evidence>
<evidence type="ECO:0000256" key="2">
    <source>
        <dbReference type="SAM" id="SignalP"/>
    </source>
</evidence>
<feature type="domain" description="Peptidase S74" evidence="3">
    <location>
        <begin position="1180"/>
        <end position="1360"/>
    </location>
</feature>
<keyword evidence="5" id="KW-1185">Reference proteome</keyword>